<evidence type="ECO:0000259" key="14">
    <source>
        <dbReference type="PROSITE" id="PS50109"/>
    </source>
</evidence>
<reference evidence="17" key="1">
    <citation type="journal article" date="2019" name="Int. J. Syst. Evol. Microbiol.">
        <title>The Global Catalogue of Microorganisms (GCM) 10K type strain sequencing project: providing services to taxonomists for standard genome sequencing and annotation.</title>
        <authorList>
            <consortium name="The Broad Institute Genomics Platform"/>
            <consortium name="The Broad Institute Genome Sequencing Center for Infectious Disease"/>
            <person name="Wu L."/>
            <person name="Ma J."/>
        </authorList>
    </citation>
    <scope>NUCLEOTIDE SEQUENCE [LARGE SCALE GENOMIC DNA]</scope>
    <source>
        <strain evidence="17">CGMCC 1.15341</strain>
    </source>
</reference>
<name>A0ABQ1KV43_9GAMM</name>
<sequence length="455" mass="50174">MKLASLIPRSLKARLFWASVVLLPVVIVFAAAALQRAFHNSLEASEASQARLHVYLLLGEAELRNGRIWLPDSVQEPRFSQVQSGLYATVHARGGELLWRSPSSELLSEELIAELPSSRLEPGQTLFNHLVADGLFLFQYPVVWEGVNGEQHFLVSVLHSDESVGQEMQAFATQLWGWLGGVYLLALLMQYLIMRWGLKPLDRLAEDLSQIEQGQADKLKGVYPLEVQAVTDNLNRLIESERRQRERYRNTLGDLAHSLKTPLAVMQGAANESIDGERYRQLVNEQTGRMTQIVQYQLSRAVKSPGAPLAKPVAVEPVVTRILSALAKVYADKHIAVSSELEPEINFAGDEHDLMELLGNILENAFKYGHSQVLVRGRQRDGMLVLEVADDGPGVSAGRRQTILERGARLDSSAPGQGIGLSVAVDILSSYGGALEIRDSADLHGAAFQIQLPTL</sequence>
<evidence type="ECO:0000256" key="6">
    <source>
        <dbReference type="ARBA" id="ARBA00022692"/>
    </source>
</evidence>
<evidence type="ECO:0000256" key="10">
    <source>
        <dbReference type="ARBA" id="ARBA00022989"/>
    </source>
</evidence>
<dbReference type="CDD" id="cd16954">
    <property type="entry name" value="HATPase_PhoQ-like"/>
    <property type="match status" value="1"/>
</dbReference>
<keyword evidence="11" id="KW-0902">Two-component regulatory system</keyword>
<feature type="domain" description="Histidine kinase" evidence="14">
    <location>
        <begin position="254"/>
        <end position="455"/>
    </location>
</feature>
<evidence type="ECO:0000256" key="12">
    <source>
        <dbReference type="ARBA" id="ARBA00023136"/>
    </source>
</evidence>
<dbReference type="InterPro" id="IPR050428">
    <property type="entry name" value="TCS_sensor_his_kinase"/>
</dbReference>
<evidence type="ECO:0000256" key="7">
    <source>
        <dbReference type="ARBA" id="ARBA00022741"/>
    </source>
</evidence>
<keyword evidence="9" id="KW-0067">ATP-binding</keyword>
<comment type="caution">
    <text evidence="16">The sequence shown here is derived from an EMBL/GenBank/DDBJ whole genome shotgun (WGS) entry which is preliminary data.</text>
</comment>
<dbReference type="RefSeq" id="WP_188752337.1">
    <property type="nucleotide sequence ID" value="NZ_BMIJ01000013.1"/>
</dbReference>
<dbReference type="SMART" id="SM00387">
    <property type="entry name" value="HATPase_c"/>
    <property type="match status" value="1"/>
</dbReference>
<dbReference type="PROSITE" id="PS50109">
    <property type="entry name" value="HIS_KIN"/>
    <property type="match status" value="1"/>
</dbReference>
<keyword evidence="6 13" id="KW-0812">Transmembrane</keyword>
<dbReference type="GO" id="GO:0016301">
    <property type="term" value="F:kinase activity"/>
    <property type="evidence" value="ECO:0007669"/>
    <property type="project" value="UniProtKB-KW"/>
</dbReference>
<dbReference type="InterPro" id="IPR036890">
    <property type="entry name" value="HATPase_C_sf"/>
</dbReference>
<organism evidence="16 17">
    <name type="scientific">Marinobacterium zhoushanense</name>
    <dbReference type="NCBI Taxonomy" id="1679163"/>
    <lineage>
        <taxon>Bacteria</taxon>
        <taxon>Pseudomonadati</taxon>
        <taxon>Pseudomonadota</taxon>
        <taxon>Gammaproteobacteria</taxon>
        <taxon>Oceanospirillales</taxon>
        <taxon>Oceanospirillaceae</taxon>
        <taxon>Marinobacterium</taxon>
    </lineage>
</organism>
<evidence type="ECO:0000313" key="17">
    <source>
        <dbReference type="Proteomes" id="UP000629025"/>
    </source>
</evidence>
<dbReference type="EMBL" id="BMIJ01000013">
    <property type="protein sequence ID" value="GGC11974.1"/>
    <property type="molecule type" value="Genomic_DNA"/>
</dbReference>
<feature type="transmembrane region" description="Helical" evidence="13">
    <location>
        <begin position="175"/>
        <end position="193"/>
    </location>
</feature>
<comment type="catalytic activity">
    <reaction evidence="1">
        <text>ATP + protein L-histidine = ADP + protein N-phospho-L-histidine.</text>
        <dbReference type="EC" id="2.7.13.3"/>
    </reaction>
</comment>
<dbReference type="PRINTS" id="PR00344">
    <property type="entry name" value="BCTRLSENSOR"/>
</dbReference>
<evidence type="ECO:0000256" key="5">
    <source>
        <dbReference type="ARBA" id="ARBA00022679"/>
    </source>
</evidence>
<keyword evidence="17" id="KW-1185">Reference proteome</keyword>
<keyword evidence="12 13" id="KW-0472">Membrane</keyword>
<dbReference type="Proteomes" id="UP000629025">
    <property type="component" value="Unassembled WGS sequence"/>
</dbReference>
<dbReference type="Pfam" id="PF02518">
    <property type="entry name" value="HATPase_c"/>
    <property type="match status" value="1"/>
</dbReference>
<evidence type="ECO:0000256" key="1">
    <source>
        <dbReference type="ARBA" id="ARBA00000085"/>
    </source>
</evidence>
<keyword evidence="8 16" id="KW-0418">Kinase</keyword>
<evidence type="ECO:0000256" key="11">
    <source>
        <dbReference type="ARBA" id="ARBA00023012"/>
    </source>
</evidence>
<dbReference type="InterPro" id="IPR005467">
    <property type="entry name" value="His_kinase_dom"/>
</dbReference>
<keyword evidence="5" id="KW-0808">Transferase</keyword>
<evidence type="ECO:0000256" key="3">
    <source>
        <dbReference type="ARBA" id="ARBA00012438"/>
    </source>
</evidence>
<comment type="subcellular location">
    <subcellularLocation>
        <location evidence="2">Membrane</location>
    </subcellularLocation>
</comment>
<proteinExistence type="predicted"/>
<gene>
    <name evidence="16" type="ORF">GCM10011352_43030</name>
</gene>
<dbReference type="PANTHER" id="PTHR45436">
    <property type="entry name" value="SENSOR HISTIDINE KINASE YKOH"/>
    <property type="match status" value="1"/>
</dbReference>
<dbReference type="Gene3D" id="1.10.287.130">
    <property type="match status" value="1"/>
</dbReference>
<feature type="domain" description="HAMP" evidence="15">
    <location>
        <begin position="195"/>
        <end position="246"/>
    </location>
</feature>
<keyword evidence="10 13" id="KW-1133">Transmembrane helix</keyword>
<evidence type="ECO:0000313" key="16">
    <source>
        <dbReference type="EMBL" id="GGC11974.1"/>
    </source>
</evidence>
<dbReference type="InterPro" id="IPR003594">
    <property type="entry name" value="HATPase_dom"/>
</dbReference>
<dbReference type="InterPro" id="IPR058619">
    <property type="entry name" value="PhoQ/CarS-like_HATPase"/>
</dbReference>
<evidence type="ECO:0000256" key="4">
    <source>
        <dbReference type="ARBA" id="ARBA00022553"/>
    </source>
</evidence>
<keyword evidence="4" id="KW-0597">Phosphoprotein</keyword>
<accession>A0ABQ1KV43</accession>
<dbReference type="EC" id="2.7.13.3" evidence="3"/>
<dbReference type="Gene3D" id="3.30.565.10">
    <property type="entry name" value="Histidine kinase-like ATPase, C-terminal domain"/>
    <property type="match status" value="1"/>
</dbReference>
<dbReference type="PANTHER" id="PTHR45436:SF4">
    <property type="entry name" value="SENSOR PROTEIN PHOQ"/>
    <property type="match status" value="1"/>
</dbReference>
<evidence type="ECO:0000256" key="9">
    <source>
        <dbReference type="ARBA" id="ARBA00022840"/>
    </source>
</evidence>
<protein>
    <recommendedName>
        <fullName evidence="3">histidine kinase</fullName>
        <ecNumber evidence="3">2.7.13.3</ecNumber>
    </recommendedName>
</protein>
<keyword evidence="7" id="KW-0547">Nucleotide-binding</keyword>
<dbReference type="CDD" id="cd00082">
    <property type="entry name" value="HisKA"/>
    <property type="match status" value="1"/>
</dbReference>
<evidence type="ECO:0000256" key="8">
    <source>
        <dbReference type="ARBA" id="ARBA00022777"/>
    </source>
</evidence>
<evidence type="ECO:0000259" key="15">
    <source>
        <dbReference type="PROSITE" id="PS50885"/>
    </source>
</evidence>
<dbReference type="InterPro" id="IPR004358">
    <property type="entry name" value="Sig_transdc_His_kin-like_C"/>
</dbReference>
<dbReference type="InterPro" id="IPR036097">
    <property type="entry name" value="HisK_dim/P_sf"/>
</dbReference>
<evidence type="ECO:0000256" key="13">
    <source>
        <dbReference type="SAM" id="Phobius"/>
    </source>
</evidence>
<dbReference type="PROSITE" id="PS50885">
    <property type="entry name" value="HAMP"/>
    <property type="match status" value="1"/>
</dbReference>
<dbReference type="SUPFAM" id="SSF47384">
    <property type="entry name" value="Homodimeric domain of signal transducing histidine kinase"/>
    <property type="match status" value="1"/>
</dbReference>
<evidence type="ECO:0000256" key="2">
    <source>
        <dbReference type="ARBA" id="ARBA00004370"/>
    </source>
</evidence>
<dbReference type="InterPro" id="IPR003660">
    <property type="entry name" value="HAMP_dom"/>
</dbReference>
<dbReference type="InterPro" id="IPR003661">
    <property type="entry name" value="HisK_dim/P_dom"/>
</dbReference>
<dbReference type="SUPFAM" id="SSF55874">
    <property type="entry name" value="ATPase domain of HSP90 chaperone/DNA topoisomerase II/histidine kinase"/>
    <property type="match status" value="1"/>
</dbReference>